<name>A0ABR3FM75_9AGAR</name>
<evidence type="ECO:0000313" key="4">
    <source>
        <dbReference type="Proteomes" id="UP001465976"/>
    </source>
</evidence>
<keyword evidence="2" id="KW-0472">Membrane</keyword>
<accession>A0ABR3FM75</accession>
<dbReference type="EMBL" id="JBAHYK010000219">
    <property type="protein sequence ID" value="KAL0576507.1"/>
    <property type="molecule type" value="Genomic_DNA"/>
</dbReference>
<keyword evidence="4" id="KW-1185">Reference proteome</keyword>
<evidence type="ECO:0000256" key="1">
    <source>
        <dbReference type="SAM" id="MobiDB-lite"/>
    </source>
</evidence>
<evidence type="ECO:0008006" key="5">
    <source>
        <dbReference type="Google" id="ProtNLM"/>
    </source>
</evidence>
<keyword evidence="2" id="KW-1133">Transmembrane helix</keyword>
<feature type="transmembrane region" description="Helical" evidence="2">
    <location>
        <begin position="152"/>
        <end position="178"/>
    </location>
</feature>
<reference evidence="3 4" key="1">
    <citation type="submission" date="2024-02" db="EMBL/GenBank/DDBJ databases">
        <title>A draft genome for the cacao thread blight pathogen Marasmius crinis-equi.</title>
        <authorList>
            <person name="Cohen S.P."/>
            <person name="Baruah I.K."/>
            <person name="Amoako-Attah I."/>
            <person name="Bukari Y."/>
            <person name="Meinhardt L.W."/>
            <person name="Bailey B.A."/>
        </authorList>
    </citation>
    <scope>NUCLEOTIDE SEQUENCE [LARGE SCALE GENOMIC DNA]</scope>
    <source>
        <strain evidence="3 4">GH-76</strain>
    </source>
</reference>
<comment type="caution">
    <text evidence="3">The sequence shown here is derived from an EMBL/GenBank/DDBJ whole genome shotgun (WGS) entry which is preliminary data.</text>
</comment>
<protein>
    <recommendedName>
        <fullName evidence="5">Transmembrane protein</fullName>
    </recommendedName>
</protein>
<feature type="region of interest" description="Disordered" evidence="1">
    <location>
        <begin position="1"/>
        <end position="28"/>
    </location>
</feature>
<feature type="transmembrane region" description="Helical" evidence="2">
    <location>
        <begin position="93"/>
        <end position="113"/>
    </location>
</feature>
<gene>
    <name evidence="3" type="ORF">V5O48_005482</name>
</gene>
<evidence type="ECO:0000256" key="2">
    <source>
        <dbReference type="SAM" id="Phobius"/>
    </source>
</evidence>
<evidence type="ECO:0000313" key="3">
    <source>
        <dbReference type="EMBL" id="KAL0576507.1"/>
    </source>
</evidence>
<proteinExistence type="predicted"/>
<organism evidence="3 4">
    <name type="scientific">Marasmius crinis-equi</name>
    <dbReference type="NCBI Taxonomy" id="585013"/>
    <lineage>
        <taxon>Eukaryota</taxon>
        <taxon>Fungi</taxon>
        <taxon>Dikarya</taxon>
        <taxon>Basidiomycota</taxon>
        <taxon>Agaricomycotina</taxon>
        <taxon>Agaricomycetes</taxon>
        <taxon>Agaricomycetidae</taxon>
        <taxon>Agaricales</taxon>
        <taxon>Marasmiineae</taxon>
        <taxon>Marasmiaceae</taxon>
        <taxon>Marasmius</taxon>
    </lineage>
</organism>
<keyword evidence="2" id="KW-0812">Transmembrane</keyword>
<dbReference type="Proteomes" id="UP001465976">
    <property type="component" value="Unassembled WGS sequence"/>
</dbReference>
<sequence length="180" mass="19838">MSTATTTFSIPAVPQPAATLPETGPATSMVRNPTDGFFGYTFSSSVTDSRHDSRRISSDVDLELGLADIPPPAYDEPPEYTTKSVEPVTLAKYLFKFGFLFPPFWIMGALILLTPLRDANSDPSSPNAWLPEKTEAERAAIITRLRKVELVWAWRCLFALLILVCISIAAGFTIWAVLKK</sequence>